<accession>A0AAE1B8S2</accession>
<protein>
    <submittedName>
        <fullName evidence="1">Uncharacterized protein</fullName>
    </submittedName>
</protein>
<name>A0AAE1B8S2_9GAST</name>
<comment type="caution">
    <text evidence="1">The sequence shown here is derived from an EMBL/GenBank/DDBJ whole genome shotgun (WGS) entry which is preliminary data.</text>
</comment>
<dbReference type="AlphaFoldDB" id="A0AAE1B8S2"/>
<dbReference type="EMBL" id="JAWDGP010000296">
    <property type="protein sequence ID" value="KAK3801588.1"/>
    <property type="molecule type" value="Genomic_DNA"/>
</dbReference>
<keyword evidence="2" id="KW-1185">Reference proteome</keyword>
<dbReference type="Proteomes" id="UP001283361">
    <property type="component" value="Unassembled WGS sequence"/>
</dbReference>
<gene>
    <name evidence="1" type="ORF">RRG08_066276</name>
</gene>
<sequence length="132" mass="14375">MNTECHEFYNLKNTHPLKNPCLFSSGSALANGYSFGLTLLSRSESKGFLLPPGFEFINAPPNPCKNTCHSLCPRFVREDALLLMPERNVGHSSLHSKTSLLSPIGKCLPLRVGGRGLGQFFNNRGSSTPEGP</sequence>
<evidence type="ECO:0000313" key="1">
    <source>
        <dbReference type="EMBL" id="KAK3801588.1"/>
    </source>
</evidence>
<reference evidence="1" key="1">
    <citation type="journal article" date="2023" name="G3 (Bethesda)">
        <title>A reference genome for the long-term kleptoplast-retaining sea slug Elysia crispata morphotype clarki.</title>
        <authorList>
            <person name="Eastman K.E."/>
            <person name="Pendleton A.L."/>
            <person name="Shaikh M.A."/>
            <person name="Suttiyut T."/>
            <person name="Ogas R."/>
            <person name="Tomko P."/>
            <person name="Gavelis G."/>
            <person name="Widhalm J.R."/>
            <person name="Wisecaver J.H."/>
        </authorList>
    </citation>
    <scope>NUCLEOTIDE SEQUENCE</scope>
    <source>
        <strain evidence="1">ECLA1</strain>
    </source>
</reference>
<proteinExistence type="predicted"/>
<organism evidence="1 2">
    <name type="scientific">Elysia crispata</name>
    <name type="common">lettuce slug</name>
    <dbReference type="NCBI Taxonomy" id="231223"/>
    <lineage>
        <taxon>Eukaryota</taxon>
        <taxon>Metazoa</taxon>
        <taxon>Spiralia</taxon>
        <taxon>Lophotrochozoa</taxon>
        <taxon>Mollusca</taxon>
        <taxon>Gastropoda</taxon>
        <taxon>Heterobranchia</taxon>
        <taxon>Euthyneura</taxon>
        <taxon>Panpulmonata</taxon>
        <taxon>Sacoglossa</taxon>
        <taxon>Placobranchoidea</taxon>
        <taxon>Plakobranchidae</taxon>
        <taxon>Elysia</taxon>
    </lineage>
</organism>
<evidence type="ECO:0000313" key="2">
    <source>
        <dbReference type="Proteomes" id="UP001283361"/>
    </source>
</evidence>